<reference evidence="2" key="2">
    <citation type="submission" date="2023-12" db="EMBL/GenBank/DDBJ databases">
        <authorList>
            <person name="Sun Q."/>
            <person name="Inoue M."/>
        </authorList>
    </citation>
    <scope>NUCLEOTIDE SEQUENCE</scope>
    <source>
        <strain evidence="2">JCM 17590</strain>
    </source>
</reference>
<keyword evidence="2" id="KW-0378">Hydrolase</keyword>
<dbReference type="Pfam" id="PF12697">
    <property type="entry name" value="Abhydrolase_6"/>
    <property type="match status" value="1"/>
</dbReference>
<keyword evidence="3" id="KW-1185">Reference proteome</keyword>
<dbReference type="Proteomes" id="UP001415169">
    <property type="component" value="Unassembled WGS sequence"/>
</dbReference>
<proteinExistence type="predicted"/>
<organism evidence="2 3">
    <name type="scientific">Gryllotalpicola daejeonensis</name>
    <dbReference type="NCBI Taxonomy" id="993087"/>
    <lineage>
        <taxon>Bacteria</taxon>
        <taxon>Bacillati</taxon>
        <taxon>Actinomycetota</taxon>
        <taxon>Actinomycetes</taxon>
        <taxon>Micrococcales</taxon>
        <taxon>Microbacteriaceae</taxon>
        <taxon>Gryllotalpicola</taxon>
    </lineage>
</organism>
<dbReference type="SUPFAM" id="SSF53474">
    <property type="entry name" value="alpha/beta-Hydrolases"/>
    <property type="match status" value="1"/>
</dbReference>
<dbReference type="EMBL" id="BAABBV010000001">
    <property type="protein sequence ID" value="GAA4156766.1"/>
    <property type="molecule type" value="Genomic_DNA"/>
</dbReference>
<gene>
    <name evidence="2" type="ORF">GCM10022286_07490</name>
</gene>
<dbReference type="InterPro" id="IPR000073">
    <property type="entry name" value="AB_hydrolase_1"/>
</dbReference>
<dbReference type="InterPro" id="IPR052897">
    <property type="entry name" value="Sec-Metab_Biosynth_Hydrolase"/>
</dbReference>
<comment type="caution">
    <text evidence="2">The sequence shown here is derived from an EMBL/GenBank/DDBJ whole genome shotgun (WGS) entry which is preliminary data.</text>
</comment>
<feature type="domain" description="AB hydrolase-1" evidence="1">
    <location>
        <begin position="4"/>
        <end position="203"/>
    </location>
</feature>
<accession>A0ABP7ZG50</accession>
<dbReference type="InterPro" id="IPR029058">
    <property type="entry name" value="AB_hydrolase_fold"/>
</dbReference>
<dbReference type="PANTHER" id="PTHR37017:SF11">
    <property type="entry name" value="ESTERASE_LIPASE_THIOESTERASE DOMAIN-CONTAINING PROTEIN"/>
    <property type="match status" value="1"/>
</dbReference>
<evidence type="ECO:0000259" key="1">
    <source>
        <dbReference type="Pfam" id="PF12697"/>
    </source>
</evidence>
<name>A0ABP7ZG50_9MICO</name>
<dbReference type="Gene3D" id="3.40.50.1820">
    <property type="entry name" value="alpha/beta hydrolase"/>
    <property type="match status" value="1"/>
</dbReference>
<sequence>MAEFLLVPGAGCDAGYWHLLVDALAARSHRGIPVQLPCEDHAAGLDDYAKKIEDAAAGLAPPVIVAHSFGGFSAALAAARLPTRLLVFASAMVPAPGEKGGEWFEHTGWQAGSDDFGELFYSDIEPREQASVFERRQSDTPGSQPWPLPALPAVPTRAILFADDRFFPPEFMHRVVRDRLGIDPDEVPGGHLAMVSQPDALADRLVSYL</sequence>
<protein>
    <submittedName>
        <fullName evidence="2">Alpha/beta fold hydrolase</fullName>
    </submittedName>
</protein>
<reference evidence="2" key="1">
    <citation type="journal article" date="2014" name="Int. J. Syst. Evol. Microbiol.">
        <title>Complete genome of a new Firmicutes species belonging to the dominant human colonic microbiota ('Ruminococcus bicirculans') reveals two chromosomes and a selective capacity to utilize plant glucans.</title>
        <authorList>
            <consortium name="NISC Comparative Sequencing Program"/>
            <person name="Wegmann U."/>
            <person name="Louis P."/>
            <person name="Goesmann A."/>
            <person name="Henrissat B."/>
            <person name="Duncan S.H."/>
            <person name="Flint H.J."/>
        </authorList>
    </citation>
    <scope>NUCLEOTIDE SEQUENCE</scope>
    <source>
        <strain evidence="2">JCM 17590</strain>
    </source>
</reference>
<evidence type="ECO:0000313" key="2">
    <source>
        <dbReference type="EMBL" id="GAA4156766.1"/>
    </source>
</evidence>
<evidence type="ECO:0000313" key="3">
    <source>
        <dbReference type="Proteomes" id="UP001415169"/>
    </source>
</evidence>
<dbReference type="GO" id="GO:0016787">
    <property type="term" value="F:hydrolase activity"/>
    <property type="evidence" value="ECO:0007669"/>
    <property type="project" value="UniProtKB-KW"/>
</dbReference>
<dbReference type="PANTHER" id="PTHR37017">
    <property type="entry name" value="AB HYDROLASE-1 DOMAIN-CONTAINING PROTEIN-RELATED"/>
    <property type="match status" value="1"/>
</dbReference>
<dbReference type="RefSeq" id="WP_344790396.1">
    <property type="nucleotide sequence ID" value="NZ_BAABBV010000001.1"/>
</dbReference>